<feature type="coiled-coil region" evidence="1">
    <location>
        <begin position="30"/>
        <end position="81"/>
    </location>
</feature>
<proteinExistence type="predicted"/>
<dbReference type="Proteomes" id="UP000664859">
    <property type="component" value="Unassembled WGS sequence"/>
</dbReference>
<keyword evidence="3" id="KW-1185">Reference proteome</keyword>
<evidence type="ECO:0000256" key="1">
    <source>
        <dbReference type="SAM" id="Coils"/>
    </source>
</evidence>
<dbReference type="AlphaFoldDB" id="A0A836CRJ9"/>
<dbReference type="EMBL" id="JAFCMP010000001">
    <property type="protein sequence ID" value="KAG5193001.1"/>
    <property type="molecule type" value="Genomic_DNA"/>
</dbReference>
<organism evidence="2 3">
    <name type="scientific">Tribonema minus</name>
    <dbReference type="NCBI Taxonomy" id="303371"/>
    <lineage>
        <taxon>Eukaryota</taxon>
        <taxon>Sar</taxon>
        <taxon>Stramenopiles</taxon>
        <taxon>Ochrophyta</taxon>
        <taxon>PX clade</taxon>
        <taxon>Xanthophyceae</taxon>
        <taxon>Tribonematales</taxon>
        <taxon>Tribonemataceae</taxon>
        <taxon>Tribonema</taxon>
    </lineage>
</organism>
<accession>A0A836CRJ9</accession>
<evidence type="ECO:0000313" key="3">
    <source>
        <dbReference type="Proteomes" id="UP000664859"/>
    </source>
</evidence>
<keyword evidence="1" id="KW-0175">Coiled coil</keyword>
<name>A0A836CRJ9_9STRA</name>
<gene>
    <name evidence="2" type="ORF">JKP88DRAFT_346375</name>
</gene>
<evidence type="ECO:0000313" key="2">
    <source>
        <dbReference type="EMBL" id="KAG5193001.1"/>
    </source>
</evidence>
<reference evidence="2" key="1">
    <citation type="submission" date="2021-02" db="EMBL/GenBank/DDBJ databases">
        <title>First Annotated Genome of the Yellow-green Alga Tribonema minus.</title>
        <authorList>
            <person name="Mahan K.M."/>
        </authorList>
    </citation>
    <scope>NUCLEOTIDE SEQUENCE</scope>
    <source>
        <strain evidence="2">UTEX B ZZ1240</strain>
    </source>
</reference>
<protein>
    <submittedName>
        <fullName evidence="2">Uncharacterized protein</fullName>
    </submittedName>
</protein>
<comment type="caution">
    <text evidence="2">The sequence shown here is derived from an EMBL/GenBank/DDBJ whole genome shotgun (WGS) entry which is preliminary data.</text>
</comment>
<sequence length="202" mass="22781">MAAQDDARDTVQDQVDVLPQLGDVNEGTDIQQLRAAIDQLARSVQDFQQTQQQMQQTLQQMLQTEQQMLQTEQHMQQMLQQMQEIQQPMLQSMVTLTERMQGVEVRLGGVDGRLERMHLEMRRNRTRAINFQAALSNQERIYSLPDANGAWPSNFPGTYAAVCALSHGECDALLAAYELPPVEGEPLHGKVKRLSSFITVGS</sequence>